<feature type="compositionally biased region" description="Polar residues" evidence="1">
    <location>
        <begin position="720"/>
        <end position="749"/>
    </location>
</feature>
<feature type="compositionally biased region" description="Low complexity" evidence="1">
    <location>
        <begin position="701"/>
        <end position="713"/>
    </location>
</feature>
<feature type="compositionally biased region" description="Low complexity" evidence="1">
    <location>
        <begin position="831"/>
        <end position="844"/>
    </location>
</feature>
<feature type="compositionally biased region" description="Low complexity" evidence="1">
    <location>
        <begin position="584"/>
        <end position="596"/>
    </location>
</feature>
<evidence type="ECO:0000313" key="3">
    <source>
        <dbReference type="Proteomes" id="UP000383932"/>
    </source>
</evidence>
<feature type="compositionally biased region" description="Low complexity" evidence="1">
    <location>
        <begin position="413"/>
        <end position="433"/>
    </location>
</feature>
<feature type="compositionally biased region" description="Low complexity" evidence="1">
    <location>
        <begin position="752"/>
        <end position="768"/>
    </location>
</feature>
<proteinExistence type="predicted"/>
<feature type="compositionally biased region" description="Polar residues" evidence="1">
    <location>
        <begin position="226"/>
        <end position="237"/>
    </location>
</feature>
<name>A0A5N5QHM5_9AGAM</name>
<feature type="region of interest" description="Disordered" evidence="1">
    <location>
        <begin position="567"/>
        <end position="860"/>
    </location>
</feature>
<keyword evidence="3" id="KW-1185">Reference proteome</keyword>
<feature type="compositionally biased region" description="Polar residues" evidence="1">
    <location>
        <begin position="652"/>
        <end position="669"/>
    </location>
</feature>
<dbReference type="Proteomes" id="UP000383932">
    <property type="component" value="Unassembled WGS sequence"/>
</dbReference>
<sequence>MSTLLLEISSLPMTSNSDINPDAVLLRSSYHFPLAFDSTGIYMSSTLGENTHYGTTELKPSDIAHAEQLNKLNHLQDLSHRTSTISDNNSLEHFHLTANPLQSPGRQRRSVSDTSTLQHLQDFPQATDPIYEHELKQQRAFSLGSQPSFFQEFVNPGSAIPVVNPMNLPWSLDIHELQPLVTDFGETQNASKIGQESFYCGMHTTGAISTPNIEDHSSKPGICDSLTPSHSSTSTQELPDDIYPQSRLCGPSTYVSSTSDVSHSKSWACSPHTRSVSPARCHPHAPYMRIQHPNVGPTDSPTPESVGSYFHPAQYTQYHMHPFELQAQLQVNGLLKKISCDKSVQTEPERWSYTAPLNRDGSNSGEIGQHSTVIESSVTMRTHSAPTTRFVDLTPPGDLLGADSPSHPKFNISTTPHQQSSTTSGSPTPDQQSHICVSQIGPSAHHPEPSFPASTSNHAVEESANTPSSLRTRAIIPNALGISGESLPCQPSPYSQVLFTGQNISALSPGSNISSLPPGYGTFSTTGVQYQDFPRTMTGFKSQVREGIVTPVPQRPWPRQVGLIATPDPLQQIPGDSPPAQCPKSSSSYRSVGGKSQLIPISKSVAWRQQSQHARSPLSQESQLPWTSPPTEQLARHNRSRMSASAPGHLVSQHTSRFLNSAKPQSRPSAQPWAQRESQPVQVQSQVRKPVGGSAPKQDNTSSTLPIPSPSTTIHEDGSSYPNGQDQGQGQNSRSSPLFHQKQPSQQRHTTPRSQPDPSPNSNNPEQPIALENGGFNDQISQKRRLPRTETQELTSRVEQATLEQQSDPRNTYNYSGLGGISRPAKRQRVADSNSSRSSAQASSLVTVQANQPRNGSAASSDYTFHINMWTQKSLDLTKQDARTNTATGDASNPVQKENVGLMGHLPPSSHQASVPHPNLPPAPQVVPIALSTSGIYTAATSDMTHHSYMSNSNSNTPAPSVPHQHSGTKLPVFAHLPGTWELTT</sequence>
<gene>
    <name evidence="2" type="ORF">CTheo_5417</name>
</gene>
<organism evidence="2 3">
    <name type="scientific">Ceratobasidium theobromae</name>
    <dbReference type="NCBI Taxonomy" id="1582974"/>
    <lineage>
        <taxon>Eukaryota</taxon>
        <taxon>Fungi</taxon>
        <taxon>Dikarya</taxon>
        <taxon>Basidiomycota</taxon>
        <taxon>Agaricomycotina</taxon>
        <taxon>Agaricomycetes</taxon>
        <taxon>Cantharellales</taxon>
        <taxon>Ceratobasidiaceae</taxon>
        <taxon>Ceratobasidium</taxon>
    </lineage>
</organism>
<dbReference type="AlphaFoldDB" id="A0A5N5QHM5"/>
<protein>
    <submittedName>
        <fullName evidence="2">Uncharacterized protein</fullName>
    </submittedName>
</protein>
<evidence type="ECO:0000313" key="2">
    <source>
        <dbReference type="EMBL" id="KAB5591129.1"/>
    </source>
</evidence>
<feature type="compositionally biased region" description="Polar residues" evidence="1">
    <location>
        <begin position="676"/>
        <end position="687"/>
    </location>
</feature>
<feature type="compositionally biased region" description="Polar residues" evidence="1">
    <location>
        <begin position="452"/>
        <end position="471"/>
    </location>
</feature>
<feature type="compositionally biased region" description="Polar residues" evidence="1">
    <location>
        <begin position="792"/>
        <end position="815"/>
    </location>
</feature>
<accession>A0A5N5QHM5</accession>
<feature type="compositionally biased region" description="Polar residues" evidence="1">
    <location>
        <begin position="845"/>
        <end position="860"/>
    </location>
</feature>
<dbReference type="EMBL" id="SSOP01000121">
    <property type="protein sequence ID" value="KAB5591129.1"/>
    <property type="molecule type" value="Genomic_DNA"/>
</dbReference>
<reference evidence="2 3" key="1">
    <citation type="journal article" date="2019" name="Fungal Biol. Biotechnol.">
        <title>Draft genome sequence of fastidious pathogen Ceratobasidium theobromae, which causes vascular-streak dieback in Theobroma cacao.</title>
        <authorList>
            <person name="Ali S.S."/>
            <person name="Asman A."/>
            <person name="Shao J."/>
            <person name="Firmansyah A.P."/>
            <person name="Susilo A.W."/>
            <person name="Rosmana A."/>
            <person name="McMahon P."/>
            <person name="Junaid M."/>
            <person name="Guest D."/>
            <person name="Kheng T.Y."/>
            <person name="Meinhardt L.W."/>
            <person name="Bailey B.A."/>
        </authorList>
    </citation>
    <scope>NUCLEOTIDE SEQUENCE [LARGE SCALE GENOMIC DNA]</scope>
    <source>
        <strain evidence="2 3">CT2</strain>
    </source>
</reference>
<evidence type="ECO:0000256" key="1">
    <source>
        <dbReference type="SAM" id="MobiDB-lite"/>
    </source>
</evidence>
<feature type="region of interest" description="Disordered" evidence="1">
    <location>
        <begin position="212"/>
        <end position="243"/>
    </location>
</feature>
<feature type="region of interest" description="Disordered" evidence="1">
    <location>
        <begin position="379"/>
        <end position="471"/>
    </location>
</feature>
<comment type="caution">
    <text evidence="2">The sequence shown here is derived from an EMBL/GenBank/DDBJ whole genome shotgun (WGS) entry which is preliminary data.</text>
</comment>
<feature type="compositionally biased region" description="Polar residues" evidence="1">
    <location>
        <begin position="607"/>
        <end position="631"/>
    </location>
</feature>